<dbReference type="Gene3D" id="1.25.40.530">
    <property type="entry name" value="MyTH4 domain"/>
    <property type="match status" value="1"/>
</dbReference>
<evidence type="ECO:0000256" key="3">
    <source>
        <dbReference type="ARBA" id="ARBA00022490"/>
    </source>
</evidence>
<dbReference type="PROSITE" id="PS50057">
    <property type="entry name" value="FERM_3"/>
    <property type="match status" value="1"/>
</dbReference>
<dbReference type="Bgee" id="ENSMMUG00000064684">
    <property type="expression patterns" value="Expressed in colon and 20 other cell types or tissues"/>
</dbReference>
<dbReference type="InterPro" id="IPR014352">
    <property type="entry name" value="FERM/acyl-CoA-bd_prot_sf"/>
</dbReference>
<dbReference type="STRING" id="9544.ENSMMUP00000069148"/>
<dbReference type="InterPro" id="IPR035963">
    <property type="entry name" value="FERM_2"/>
</dbReference>
<dbReference type="Pfam" id="PF00373">
    <property type="entry name" value="FERM_M"/>
    <property type="match status" value="1"/>
</dbReference>
<evidence type="ECO:0000256" key="1">
    <source>
        <dbReference type="ARBA" id="ARBA00004496"/>
    </source>
</evidence>
<dbReference type="GO" id="GO:0005856">
    <property type="term" value="C:cytoskeleton"/>
    <property type="evidence" value="ECO:0007669"/>
    <property type="project" value="InterPro"/>
</dbReference>
<keyword evidence="9" id="KW-1185">Reference proteome</keyword>
<evidence type="ECO:0008006" key="10">
    <source>
        <dbReference type="Google" id="ProtNLM"/>
    </source>
</evidence>
<comment type="similarity">
    <text evidence="2">Belongs to the TRAFAC class myosin-kinesin ATPase superfamily. Myosin family.</text>
</comment>
<dbReference type="PROSITE" id="PS51016">
    <property type="entry name" value="MYTH4"/>
    <property type="match status" value="1"/>
</dbReference>
<evidence type="ECO:0000313" key="8">
    <source>
        <dbReference type="Ensembl" id="ENSMMUP00000069148.1"/>
    </source>
</evidence>
<dbReference type="SUPFAM" id="SSF47031">
    <property type="entry name" value="Second domain of FERM"/>
    <property type="match status" value="1"/>
</dbReference>
<accession>A0A5F7ZVF5</accession>
<dbReference type="ExpressionAtlas" id="A0A5F7ZVF5">
    <property type="expression patterns" value="baseline"/>
</dbReference>
<sequence>MQEFALRYFRKSQALPGQTDEGATGKDTDSLVQYTKAPIQESLLSLSDDVNKLAVASFLALMRFMGDQSKPRGKDEMDLLYELLKLCQEEKLRDEIYCQVIKQVTGHPRPEHCTRGWSFLSLLTGCFSPSTRLMPYLTKFLQDSGPSQELARSSQEHLQRTVKYGGRRWMLPPGEMKAFLVLGVADGHCGTPWGGGVSPTGDHWPTDHWLTDPATCLGRKDKPLACFLFTCQEELCQQMGITEPQEVQEFTLFLIKEKGKLVRPLRPAEYLNSVAVDQDVSLHSRRLGWETPLHFDNSIYISTHYSQVLRDYLQGKLPVSAKADAQLARLAALQHLSKANRNTPSEQDLLAYVPQQLQRQVNMASIKNLMGQELRQLGGHSPQEAQISFIEAVSQLPLFGYTVYVALRVSMQALSGPALLGLNRQHLILMDPSSQNLYCRIALKSLQRLHLLSPLEEKGPPGLELNYGSADNPQTIWFELPQAQELLYTTVFLIDSSASCTEWPSVN</sequence>
<reference evidence="8" key="4">
    <citation type="submission" date="2025-09" db="UniProtKB">
        <authorList>
            <consortium name="Ensembl"/>
        </authorList>
    </citation>
    <scope>IDENTIFICATION</scope>
    <source>
        <strain evidence="8">17573</strain>
    </source>
</reference>
<protein>
    <recommendedName>
        <fullName evidence="10">MyTH4 domain-containing protein</fullName>
    </recommendedName>
</protein>
<reference evidence="9" key="1">
    <citation type="journal article" date="2007" name="Science">
        <title>Evolutionary and biomedical insights from the rhesus macaque genome.</title>
        <authorList>
            <person name="Gibbs R.A."/>
            <person name="Rogers J."/>
            <person name="Katze M.G."/>
            <person name="Bumgarner R."/>
            <person name="Weinstock G.M."/>
            <person name="Mardis E.R."/>
            <person name="Remington K.A."/>
            <person name="Strausberg R.L."/>
            <person name="Venter J.C."/>
            <person name="Wilson R.K."/>
            <person name="Batzer M.A."/>
            <person name="Bustamante C.D."/>
            <person name="Eichler E.E."/>
            <person name="Hahn M.W."/>
            <person name="Hardison R.C."/>
            <person name="Makova K.D."/>
            <person name="Miller W."/>
            <person name="Milosavljevic A."/>
            <person name="Palermo R.E."/>
            <person name="Siepel A."/>
            <person name="Sikela J.M."/>
            <person name="Attaway T."/>
            <person name="Bell S."/>
            <person name="Bernard K.E."/>
            <person name="Buhay C.J."/>
            <person name="Chandrabose M.N."/>
            <person name="Dao M."/>
            <person name="Davis C."/>
            <person name="Delehaunty K.D."/>
            <person name="Ding Y."/>
            <person name="Dinh H.H."/>
            <person name="Dugan-Rocha S."/>
            <person name="Fulton L.A."/>
            <person name="Gabisi R.A."/>
            <person name="Garner T.T."/>
            <person name="Godfrey J."/>
            <person name="Hawes A.C."/>
            <person name="Hernandez J."/>
            <person name="Hines S."/>
            <person name="Holder M."/>
            <person name="Hume J."/>
            <person name="Jhangiani S.N."/>
            <person name="Joshi V."/>
            <person name="Khan Z.M."/>
            <person name="Kirkness E.F."/>
            <person name="Cree A."/>
            <person name="Fowler R.G."/>
            <person name="Lee S."/>
            <person name="Lewis L.R."/>
            <person name="Li Z."/>
            <person name="Liu Y.-S."/>
            <person name="Moore S.M."/>
            <person name="Muzny D."/>
            <person name="Nazareth L.V."/>
            <person name="Ngo D.N."/>
            <person name="Okwuonu G.O."/>
            <person name="Pai G."/>
            <person name="Parker D."/>
            <person name="Paul H.A."/>
            <person name="Pfannkoch C."/>
            <person name="Pohl C.S."/>
            <person name="Rogers Y.-H.C."/>
            <person name="Ruiz S.J."/>
            <person name="Sabo A."/>
            <person name="Santibanez J."/>
            <person name="Schneider B.W."/>
            <person name="Smith S.M."/>
            <person name="Sodergren E."/>
            <person name="Svatek A.F."/>
            <person name="Utterback T.R."/>
            <person name="Vattathil S."/>
            <person name="Warren W."/>
            <person name="White C.S."/>
            <person name="Chinwalla A.T."/>
            <person name="Feng Y."/>
            <person name="Halpern A.L."/>
            <person name="Hillier L.W."/>
            <person name="Huang X."/>
            <person name="Minx P."/>
            <person name="Nelson J.O."/>
            <person name="Pepin K.H."/>
            <person name="Qin X."/>
            <person name="Sutton G.G."/>
            <person name="Venter E."/>
            <person name="Walenz B.P."/>
            <person name="Wallis J.W."/>
            <person name="Worley K.C."/>
            <person name="Yang S.-P."/>
            <person name="Jones S.M."/>
            <person name="Marra M.A."/>
            <person name="Rocchi M."/>
            <person name="Schein J.E."/>
            <person name="Baertsch R."/>
            <person name="Clarke L."/>
            <person name="Csuros M."/>
            <person name="Glasscock J."/>
            <person name="Harris R.A."/>
            <person name="Havlak P."/>
            <person name="Jackson A.R."/>
            <person name="Jiang H."/>
            <person name="Liu Y."/>
            <person name="Messina D.N."/>
            <person name="Shen Y."/>
            <person name="Song H.X.-Z."/>
            <person name="Wylie T."/>
            <person name="Zhang L."/>
            <person name="Birney E."/>
            <person name="Han K."/>
            <person name="Konkel M.K."/>
            <person name="Lee J."/>
            <person name="Smit A.F.A."/>
            <person name="Ullmer B."/>
            <person name="Wang H."/>
            <person name="Xing J."/>
            <person name="Burhans R."/>
            <person name="Cheng Z."/>
            <person name="Karro J.E."/>
            <person name="Ma J."/>
            <person name="Raney B."/>
            <person name="She X."/>
            <person name="Cox M.J."/>
            <person name="Demuth J.P."/>
            <person name="Dumas L.J."/>
            <person name="Han S.-G."/>
            <person name="Hopkins J."/>
            <person name="Karimpour-Fard A."/>
            <person name="Kim Y.H."/>
            <person name="Pollack J.R."/>
            <person name="Vinar T."/>
            <person name="Addo-Quaye C."/>
            <person name="Degenhardt J."/>
            <person name="Denby A."/>
            <person name="Hubisz M.J."/>
            <person name="Indap A."/>
            <person name="Kosiol C."/>
            <person name="Lahn B.T."/>
            <person name="Lawson H.A."/>
            <person name="Marklein A."/>
            <person name="Nielsen R."/>
            <person name="Vallender E.J."/>
            <person name="Clark A.G."/>
            <person name="Ferguson B."/>
            <person name="Hernandez R.D."/>
            <person name="Hirani K."/>
            <person name="Kehrer-Sawatzki H."/>
            <person name="Kolb J."/>
            <person name="Patil S."/>
            <person name="Pu L.-L."/>
            <person name="Ren Y."/>
            <person name="Smith D.G."/>
            <person name="Wheeler D.A."/>
            <person name="Schenck I."/>
            <person name="Ball E.V."/>
            <person name="Chen R."/>
            <person name="Cooper D.N."/>
            <person name="Giardine B."/>
            <person name="Hsu F."/>
            <person name="Kent W.J."/>
            <person name="Lesk A."/>
            <person name="Nelson D.L."/>
            <person name="O'brien W.E."/>
            <person name="Pruefer K."/>
            <person name="Stenson P.D."/>
            <person name="Wallace J.C."/>
            <person name="Ke H."/>
            <person name="Liu X.-M."/>
            <person name="Wang P."/>
            <person name="Xiang A.P."/>
            <person name="Yang F."/>
            <person name="Barber G.P."/>
            <person name="Haussler D."/>
            <person name="Karolchik D."/>
            <person name="Kern A.D."/>
            <person name="Kuhn R.M."/>
            <person name="Smith K.E."/>
            <person name="Zwieg A.S."/>
        </authorList>
    </citation>
    <scope>NUCLEOTIDE SEQUENCE [LARGE SCALE GENOMIC DNA]</scope>
    <source>
        <strain evidence="9">17573</strain>
    </source>
</reference>
<dbReference type="SMR" id="A0A5F7ZVF5"/>
<dbReference type="InterPro" id="IPR041795">
    <property type="entry name" value="MyoXV_FERM_C"/>
</dbReference>
<reference evidence="8" key="3">
    <citation type="submission" date="2025-08" db="UniProtKB">
        <authorList>
            <consortium name="Ensembl"/>
        </authorList>
    </citation>
    <scope>IDENTIFICATION</scope>
    <source>
        <strain evidence="8">17573</strain>
    </source>
</reference>
<dbReference type="InterPro" id="IPR019749">
    <property type="entry name" value="Band_41_domain"/>
</dbReference>
<dbReference type="CDD" id="cd13201">
    <property type="entry name" value="FERM_C_MyoXV"/>
    <property type="match status" value="1"/>
</dbReference>
<evidence type="ECO:0000256" key="2">
    <source>
        <dbReference type="ARBA" id="ARBA00008314"/>
    </source>
</evidence>
<reference evidence="8" key="2">
    <citation type="submission" date="2019-01" db="EMBL/GenBank/DDBJ databases">
        <authorList>
            <person name="Graves T."/>
            <person name="Eichler E.E."/>
            <person name="Wilson R.K."/>
        </authorList>
    </citation>
    <scope>NUCLEOTIDE SEQUENCE [LARGE SCALE GENOMIC DNA]</scope>
    <source>
        <strain evidence="8">17573</strain>
    </source>
</reference>
<evidence type="ECO:0000259" key="7">
    <source>
        <dbReference type="PROSITE" id="PS51016"/>
    </source>
</evidence>
<keyword evidence="3" id="KW-0963">Cytoplasm</keyword>
<dbReference type="PANTHER" id="PTHR22692">
    <property type="entry name" value="MYOSIN VII, XV"/>
    <property type="match status" value="1"/>
</dbReference>
<evidence type="ECO:0000256" key="5">
    <source>
        <dbReference type="ARBA" id="ARBA00023203"/>
    </source>
</evidence>
<dbReference type="InParanoid" id="A0A5F7ZVF5"/>
<keyword evidence="4" id="KW-0677">Repeat</keyword>
<dbReference type="VEuPathDB" id="HostDB:ENSMMUG00000064684"/>
<name>A0A5F7ZVF5_MACMU</name>
<keyword evidence="5" id="KW-0009">Actin-binding</keyword>
<dbReference type="SMART" id="SM00139">
    <property type="entry name" value="MyTH4"/>
    <property type="match status" value="1"/>
</dbReference>
<dbReference type="CDD" id="cd14473">
    <property type="entry name" value="FERM_B-lobe"/>
    <property type="match status" value="1"/>
</dbReference>
<dbReference type="AlphaFoldDB" id="A0A5F7ZVF5"/>
<proteinExistence type="inferred from homology"/>
<dbReference type="Gene3D" id="1.20.80.10">
    <property type="match status" value="1"/>
</dbReference>
<evidence type="ECO:0000259" key="6">
    <source>
        <dbReference type="PROSITE" id="PS50057"/>
    </source>
</evidence>
<dbReference type="Proteomes" id="UP000006718">
    <property type="component" value="Chromosome 16"/>
</dbReference>
<evidence type="ECO:0000313" key="9">
    <source>
        <dbReference type="Proteomes" id="UP000006718"/>
    </source>
</evidence>
<dbReference type="GO" id="GO:0003779">
    <property type="term" value="F:actin binding"/>
    <property type="evidence" value="ECO:0007669"/>
    <property type="project" value="UniProtKB-KW"/>
</dbReference>
<dbReference type="InterPro" id="IPR051567">
    <property type="entry name" value="Unconventional_Myosin_ATPase"/>
</dbReference>
<dbReference type="GeneTree" id="ENSGT00930000151032"/>
<feature type="domain" description="MyTH4" evidence="7">
    <location>
        <begin position="34"/>
        <end position="180"/>
    </location>
</feature>
<dbReference type="InterPro" id="IPR000299">
    <property type="entry name" value="FERM_domain"/>
</dbReference>
<dbReference type="Pfam" id="PF00784">
    <property type="entry name" value="MyTH4"/>
    <property type="match status" value="1"/>
</dbReference>
<dbReference type="InterPro" id="IPR038185">
    <property type="entry name" value="MyTH4_dom_sf"/>
</dbReference>
<dbReference type="Ensembl" id="ENSMMUT00000104495.1">
    <property type="protein sequence ID" value="ENSMMUP00000069148.1"/>
    <property type="gene ID" value="ENSMMUG00000064684.1"/>
</dbReference>
<dbReference type="GO" id="GO:0005737">
    <property type="term" value="C:cytoplasm"/>
    <property type="evidence" value="ECO:0007669"/>
    <property type="project" value="UniProtKB-SubCell"/>
</dbReference>
<dbReference type="PANTHER" id="PTHR22692:SF16">
    <property type="entry name" value="MYOSIN XVB"/>
    <property type="match status" value="1"/>
</dbReference>
<dbReference type="InterPro" id="IPR000857">
    <property type="entry name" value="MyTH4_dom"/>
</dbReference>
<dbReference type="InterPro" id="IPR019748">
    <property type="entry name" value="FERM_central"/>
</dbReference>
<feature type="domain" description="FERM" evidence="6">
    <location>
        <begin position="204"/>
        <end position="507"/>
    </location>
</feature>
<comment type="subcellular location">
    <subcellularLocation>
        <location evidence="1">Cytoplasm</location>
    </subcellularLocation>
</comment>
<organism evidence="8 9">
    <name type="scientific">Macaca mulatta</name>
    <name type="common">Rhesus macaque</name>
    <dbReference type="NCBI Taxonomy" id="9544"/>
    <lineage>
        <taxon>Eukaryota</taxon>
        <taxon>Metazoa</taxon>
        <taxon>Chordata</taxon>
        <taxon>Craniata</taxon>
        <taxon>Vertebrata</taxon>
        <taxon>Euteleostomi</taxon>
        <taxon>Mammalia</taxon>
        <taxon>Eutheria</taxon>
        <taxon>Euarchontoglires</taxon>
        <taxon>Primates</taxon>
        <taxon>Haplorrhini</taxon>
        <taxon>Catarrhini</taxon>
        <taxon>Cercopithecidae</taxon>
        <taxon>Cercopithecinae</taxon>
        <taxon>Macaca</taxon>
    </lineage>
</organism>
<evidence type="ECO:0000256" key="4">
    <source>
        <dbReference type="ARBA" id="ARBA00022737"/>
    </source>
</evidence>
<dbReference type="SMART" id="SM00295">
    <property type="entry name" value="B41"/>
    <property type="match status" value="1"/>
</dbReference>
<dbReference type="OMA" id="TLFHVRN"/>